<feature type="region of interest" description="Disordered" evidence="1">
    <location>
        <begin position="1"/>
        <end position="20"/>
    </location>
</feature>
<feature type="compositionally biased region" description="Low complexity" evidence="1">
    <location>
        <begin position="76"/>
        <end position="90"/>
    </location>
</feature>
<reference evidence="2" key="1">
    <citation type="submission" date="2021-05" db="EMBL/GenBank/DDBJ databases">
        <authorList>
            <person name="Pietrasiak N."/>
            <person name="Ward R."/>
            <person name="Stajich J.E."/>
            <person name="Kurbessoian T."/>
        </authorList>
    </citation>
    <scope>NUCLEOTIDE SEQUENCE</scope>
    <source>
        <strain evidence="2">UHER 2000/2452</strain>
    </source>
</reference>
<feature type="compositionally biased region" description="Polar residues" evidence="1">
    <location>
        <begin position="281"/>
        <end position="304"/>
    </location>
</feature>
<organism evidence="2 3">
    <name type="scientific">Drouetiella hepatica Uher 2000/2452</name>
    <dbReference type="NCBI Taxonomy" id="904376"/>
    <lineage>
        <taxon>Bacteria</taxon>
        <taxon>Bacillati</taxon>
        <taxon>Cyanobacteriota</taxon>
        <taxon>Cyanophyceae</taxon>
        <taxon>Oculatellales</taxon>
        <taxon>Oculatellaceae</taxon>
        <taxon>Drouetiella</taxon>
    </lineage>
</organism>
<gene>
    <name evidence="2" type="ORF">KME15_21400</name>
</gene>
<evidence type="ECO:0000313" key="3">
    <source>
        <dbReference type="Proteomes" id="UP000757435"/>
    </source>
</evidence>
<evidence type="ECO:0000256" key="1">
    <source>
        <dbReference type="SAM" id="MobiDB-lite"/>
    </source>
</evidence>
<sequence>MSPSQKFSRHNSGSKPPSSTRYLQTRLKILGRPGVWGAVSILLLASYGLFQYWGSLDQSVDSGQDAIDNPARRDSLNSGSDFDSSDFGNLPISNTPQPYVTPGLTSPGLPSTSPRAAGLPTKPNTFNPFATHSVVASPSGGDGLALPSAVSEVSGNPDSVGSGTARPISPLQSGLDRNLAPKQDLYSSNPMDKNSASPPGNSGGSRGDSLGGSNPTETMLAPTMLAPMGAAQFQPYVPRTSPPPGSTGYTLPPAFRTPSNSGLNDASDFNNFSRPQPLPGFTSTQPRQSIGSQMTGSQTAGSQVPQYQLPQYQLPQYLSPPNDPFSVPRTTPGRSIGGGQINTFSNP</sequence>
<dbReference type="EMBL" id="JAHHHD010000032">
    <property type="protein sequence ID" value="MBW4661241.1"/>
    <property type="molecule type" value="Genomic_DNA"/>
</dbReference>
<feature type="compositionally biased region" description="Polar residues" evidence="1">
    <location>
        <begin position="151"/>
        <end position="162"/>
    </location>
</feature>
<accession>A0A951QEM1</accession>
<comment type="caution">
    <text evidence="2">The sequence shown here is derived from an EMBL/GenBank/DDBJ whole genome shotgun (WGS) entry which is preliminary data.</text>
</comment>
<dbReference type="Proteomes" id="UP000757435">
    <property type="component" value="Unassembled WGS sequence"/>
</dbReference>
<feature type="region of interest" description="Disordered" evidence="1">
    <location>
        <begin position="234"/>
        <end position="347"/>
    </location>
</feature>
<feature type="compositionally biased region" description="Low complexity" evidence="1">
    <location>
        <begin position="305"/>
        <end position="320"/>
    </location>
</feature>
<proteinExistence type="predicted"/>
<reference evidence="2" key="2">
    <citation type="journal article" date="2022" name="Microbiol. Resour. Announc.">
        <title>Metagenome Sequencing to Explore Phylogenomics of Terrestrial Cyanobacteria.</title>
        <authorList>
            <person name="Ward R.D."/>
            <person name="Stajich J.E."/>
            <person name="Johansen J.R."/>
            <person name="Huntemann M."/>
            <person name="Clum A."/>
            <person name="Foster B."/>
            <person name="Foster B."/>
            <person name="Roux S."/>
            <person name="Palaniappan K."/>
            <person name="Varghese N."/>
            <person name="Mukherjee S."/>
            <person name="Reddy T.B.K."/>
            <person name="Daum C."/>
            <person name="Copeland A."/>
            <person name="Chen I.A."/>
            <person name="Ivanova N.N."/>
            <person name="Kyrpides N.C."/>
            <person name="Shapiro N."/>
            <person name="Eloe-Fadrosh E.A."/>
            <person name="Pietrasiak N."/>
        </authorList>
    </citation>
    <scope>NUCLEOTIDE SEQUENCE</scope>
    <source>
        <strain evidence="2">UHER 2000/2452</strain>
    </source>
</reference>
<feature type="compositionally biased region" description="Polar residues" evidence="1">
    <location>
        <begin position="257"/>
        <end position="274"/>
    </location>
</feature>
<dbReference type="AlphaFoldDB" id="A0A951QEM1"/>
<name>A0A951QEM1_9CYAN</name>
<feature type="compositionally biased region" description="Gly residues" evidence="1">
    <location>
        <begin position="201"/>
        <end position="210"/>
    </location>
</feature>
<feature type="region of interest" description="Disordered" evidence="1">
    <location>
        <begin position="64"/>
        <end position="125"/>
    </location>
</feature>
<feature type="region of interest" description="Disordered" evidence="1">
    <location>
        <begin position="146"/>
        <end position="220"/>
    </location>
</feature>
<protein>
    <submittedName>
        <fullName evidence="2">Uncharacterized protein</fullName>
    </submittedName>
</protein>
<evidence type="ECO:0000313" key="2">
    <source>
        <dbReference type="EMBL" id="MBW4661241.1"/>
    </source>
</evidence>